<evidence type="ECO:0000256" key="12">
    <source>
        <dbReference type="ARBA" id="ARBA00022918"/>
    </source>
</evidence>
<dbReference type="InterPro" id="IPR043502">
    <property type="entry name" value="DNA/RNA_pol_sf"/>
</dbReference>
<dbReference type="Pfam" id="PF07727">
    <property type="entry name" value="RVT_2"/>
    <property type="match status" value="1"/>
</dbReference>
<dbReference type="Pfam" id="PF00098">
    <property type="entry name" value="zf-CCHC"/>
    <property type="match status" value="1"/>
</dbReference>
<dbReference type="Pfam" id="PF25597">
    <property type="entry name" value="SH3_retrovirus"/>
    <property type="match status" value="1"/>
</dbReference>
<keyword evidence="8" id="KW-0378">Hydrolase</keyword>
<dbReference type="Gene3D" id="3.30.70.270">
    <property type="match status" value="1"/>
</dbReference>
<keyword evidence="4" id="KW-0479">Metal-binding</keyword>
<evidence type="ECO:0000256" key="14">
    <source>
        <dbReference type="ARBA" id="ARBA00023172"/>
    </source>
</evidence>
<dbReference type="InterPro" id="IPR057670">
    <property type="entry name" value="SH3_retrovirus"/>
</dbReference>
<evidence type="ECO:0000256" key="6">
    <source>
        <dbReference type="ARBA" id="ARBA00022750"/>
    </source>
</evidence>
<evidence type="ECO:0000313" key="20">
    <source>
        <dbReference type="Proteomes" id="UP001235939"/>
    </source>
</evidence>
<evidence type="ECO:0000256" key="3">
    <source>
        <dbReference type="ARBA" id="ARBA00022722"/>
    </source>
</evidence>
<keyword evidence="11" id="KW-0229">DNA integration</keyword>
<evidence type="ECO:0000256" key="7">
    <source>
        <dbReference type="ARBA" id="ARBA00022759"/>
    </source>
</evidence>
<keyword evidence="3" id="KW-0540">Nuclease</keyword>
<keyword evidence="13" id="KW-0239">DNA-directed DNA polymerase</keyword>
<evidence type="ECO:0000256" key="2">
    <source>
        <dbReference type="ARBA" id="ARBA00022670"/>
    </source>
</evidence>
<dbReference type="InterPro" id="IPR001878">
    <property type="entry name" value="Znf_CCHC"/>
</dbReference>
<protein>
    <recommendedName>
        <fullName evidence="18">CCHC-type domain-containing protein</fullName>
    </recommendedName>
</protein>
<keyword evidence="5" id="KW-0547">Nucleotide-binding</keyword>
<dbReference type="Pfam" id="PF22936">
    <property type="entry name" value="Pol_BBD"/>
    <property type="match status" value="1"/>
</dbReference>
<dbReference type="InterPro" id="IPR013103">
    <property type="entry name" value="RVT_2"/>
</dbReference>
<dbReference type="Proteomes" id="UP001235939">
    <property type="component" value="Chromosome X"/>
</dbReference>
<accession>A0ABY6LWG3</accession>
<sequence length="697" mass="79896">MKKDVYPLPRNGLNSLTGAKFFSSMDLRTGYWQIEIDEEEQEKTAFFTLYDGAGKRQEADCLSRSSLQESNEDNIPELSSITDMKREKRYPDQENKSRKWIPKFGNVVDSDFTSNNVRNTLLTEYERRSAREGASSGLGEALKFSKDDTRKTSRKQGVKCYRCSKIGHIAKDCRSTINRDYKANKSYSRKKVSFKSPSENMLMAFNAVSSEDEFILDSGATHHVYCERQPTSRGIGNIHMKMYLDTGTQDVTLNDVLFVPQARRNLLSVSQTEDKGKHIKICNHKARVFSDNREICVARNLNGLYRALSKMASRSVRLHCSLLDMARASMHNADLPQNFWAESVNCAAYIKNRSLCSALDNKVPEEIWLSRKVSVLHLKIFGALAYAHIPKQKRKKFDRRAKRCILVGYSTQSKCYRLWDNDSKQVFITKHARFDENKVGLNQLKDDVTEGREAKNTFVWLPEQGKVLPLRDPYLQTGYDSQLEVPSTSEVRDIVGGSSDNTLSLRSREIDRKTLNLANVELNLCEVSEPQTFEEAVCSPESDLWKNAMQEELNRLEERQTWAITNLPKNKKVIGNRWVFKIKGDSKGKFSKFKARLVAKGYSQTPDIDFNQTYAPVANFGIIRMLLVLTQNAGWVNRHLDINNAYLYGKLHEELYMALPPGVKLRDSKDKVLRLLKPIYGLKQADFCWNTTLSQYL</sequence>
<keyword evidence="15" id="KW-0511">Multifunctional enzyme</keyword>
<organism evidence="19 20">
    <name type="scientific">Cordylochernes scorpioides</name>
    <dbReference type="NCBI Taxonomy" id="51811"/>
    <lineage>
        <taxon>Eukaryota</taxon>
        <taxon>Metazoa</taxon>
        <taxon>Ecdysozoa</taxon>
        <taxon>Arthropoda</taxon>
        <taxon>Chelicerata</taxon>
        <taxon>Arachnida</taxon>
        <taxon>Pseudoscorpiones</taxon>
        <taxon>Cheliferoidea</taxon>
        <taxon>Chernetidae</taxon>
        <taxon>Cordylochernes</taxon>
    </lineage>
</organism>
<evidence type="ECO:0000256" key="15">
    <source>
        <dbReference type="ARBA" id="ARBA00023268"/>
    </source>
</evidence>
<reference evidence="19 20" key="1">
    <citation type="submission" date="2022-03" db="EMBL/GenBank/DDBJ databases">
        <title>A chromosomal length assembly of Cordylochernes scorpioides.</title>
        <authorList>
            <person name="Zeh D."/>
            <person name="Zeh J."/>
        </authorList>
    </citation>
    <scope>NUCLEOTIDE SEQUENCE [LARGE SCALE GENOMIC DNA]</scope>
    <source>
        <strain evidence="19">IN4F17</strain>
        <tissue evidence="19">Whole Body</tissue>
    </source>
</reference>
<evidence type="ECO:0000256" key="9">
    <source>
        <dbReference type="ARBA" id="ARBA00022840"/>
    </source>
</evidence>
<dbReference type="Gene3D" id="4.10.60.10">
    <property type="entry name" value="Zinc finger, CCHC-type"/>
    <property type="match status" value="1"/>
</dbReference>
<evidence type="ECO:0000256" key="16">
    <source>
        <dbReference type="PROSITE-ProRule" id="PRU00047"/>
    </source>
</evidence>
<proteinExistence type="predicted"/>
<dbReference type="InterPro" id="IPR039537">
    <property type="entry name" value="Retrotran_Ty1/copia-like"/>
</dbReference>
<keyword evidence="9" id="KW-0067">ATP-binding</keyword>
<dbReference type="PANTHER" id="PTHR42648">
    <property type="entry name" value="TRANSPOSASE, PUTATIVE-RELATED"/>
    <property type="match status" value="1"/>
</dbReference>
<name>A0ABY6LWG3_9ARAC</name>
<feature type="compositionally biased region" description="Basic and acidic residues" evidence="17">
    <location>
        <begin position="83"/>
        <end position="95"/>
    </location>
</feature>
<evidence type="ECO:0000259" key="18">
    <source>
        <dbReference type="PROSITE" id="PS50158"/>
    </source>
</evidence>
<dbReference type="PROSITE" id="PS50158">
    <property type="entry name" value="ZF_CCHC"/>
    <property type="match status" value="1"/>
</dbReference>
<comment type="function">
    <text evidence="1">The aspartyl protease (PR) mediates the proteolytic cleavages of the Gag and Gag-Pol polyproteins after assembly of the VLP.</text>
</comment>
<dbReference type="InterPro" id="IPR043128">
    <property type="entry name" value="Rev_trsase/Diguanyl_cyclase"/>
</dbReference>
<dbReference type="SMART" id="SM00343">
    <property type="entry name" value="ZnF_C2HC"/>
    <property type="match status" value="1"/>
</dbReference>
<keyword evidence="16" id="KW-0863">Zinc-finger</keyword>
<dbReference type="InterPro" id="IPR036875">
    <property type="entry name" value="Znf_CCHC_sf"/>
</dbReference>
<keyword evidence="7" id="KW-0255">Endonuclease</keyword>
<evidence type="ECO:0000256" key="17">
    <source>
        <dbReference type="SAM" id="MobiDB-lite"/>
    </source>
</evidence>
<evidence type="ECO:0000256" key="13">
    <source>
        <dbReference type="ARBA" id="ARBA00022932"/>
    </source>
</evidence>
<feature type="region of interest" description="Disordered" evidence="17">
    <location>
        <begin position="62"/>
        <end position="95"/>
    </location>
</feature>
<evidence type="ECO:0000256" key="1">
    <source>
        <dbReference type="ARBA" id="ARBA00002180"/>
    </source>
</evidence>
<feature type="domain" description="CCHC-type" evidence="18">
    <location>
        <begin position="159"/>
        <end position="175"/>
    </location>
</feature>
<dbReference type="SUPFAM" id="SSF56672">
    <property type="entry name" value="DNA/RNA polymerases"/>
    <property type="match status" value="2"/>
</dbReference>
<keyword evidence="20" id="KW-1185">Reference proteome</keyword>
<dbReference type="InterPro" id="IPR054722">
    <property type="entry name" value="PolX-like_BBD"/>
</dbReference>
<keyword evidence="16" id="KW-0862">Zinc</keyword>
<keyword evidence="6" id="KW-0064">Aspartyl protease</keyword>
<keyword evidence="14" id="KW-0233">DNA recombination</keyword>
<evidence type="ECO:0000256" key="11">
    <source>
        <dbReference type="ARBA" id="ARBA00022908"/>
    </source>
</evidence>
<evidence type="ECO:0000313" key="19">
    <source>
        <dbReference type="EMBL" id="UYV84095.1"/>
    </source>
</evidence>
<evidence type="ECO:0000256" key="10">
    <source>
        <dbReference type="ARBA" id="ARBA00022842"/>
    </source>
</evidence>
<keyword evidence="13" id="KW-0548">Nucleotidyltransferase</keyword>
<keyword evidence="13" id="KW-0808">Transferase</keyword>
<keyword evidence="12" id="KW-0695">RNA-directed DNA polymerase</keyword>
<dbReference type="EMBL" id="CP092886">
    <property type="protein sequence ID" value="UYV84095.1"/>
    <property type="molecule type" value="Genomic_DNA"/>
</dbReference>
<evidence type="ECO:0000256" key="4">
    <source>
        <dbReference type="ARBA" id="ARBA00022723"/>
    </source>
</evidence>
<keyword evidence="10" id="KW-0460">Magnesium</keyword>
<evidence type="ECO:0000256" key="5">
    <source>
        <dbReference type="ARBA" id="ARBA00022741"/>
    </source>
</evidence>
<keyword evidence="2" id="KW-0645">Protease</keyword>
<evidence type="ECO:0000256" key="8">
    <source>
        <dbReference type="ARBA" id="ARBA00022801"/>
    </source>
</evidence>
<gene>
    <name evidence="19" type="ORF">LAZ67_X001158</name>
</gene>
<dbReference type="Gene3D" id="3.10.10.10">
    <property type="entry name" value="HIV Type 1 Reverse Transcriptase, subunit A, domain 1"/>
    <property type="match status" value="1"/>
</dbReference>
<dbReference type="SUPFAM" id="SSF57756">
    <property type="entry name" value="Retrovirus zinc finger-like domains"/>
    <property type="match status" value="1"/>
</dbReference>
<dbReference type="PANTHER" id="PTHR42648:SF11">
    <property type="entry name" value="TRANSPOSON TY4-P GAG-POL POLYPROTEIN"/>
    <property type="match status" value="1"/>
</dbReference>